<reference evidence="1 2" key="1">
    <citation type="submission" date="2016-08" db="EMBL/GenBank/DDBJ databases">
        <title>Complete genome sequence of Spiroplasma helicoides TABS-2 (DSM 22551).</title>
        <authorList>
            <person name="Shen W.-Y."/>
            <person name="Lo W.-S."/>
            <person name="Lai Y.-C."/>
            <person name="Kuo C.-H."/>
        </authorList>
    </citation>
    <scope>NUCLEOTIDE SEQUENCE [LARGE SCALE GENOMIC DNA]</scope>
    <source>
        <strain evidence="1 2">TABS-2</strain>
    </source>
</reference>
<accession>A0A1B3SKA7</accession>
<dbReference type="Proteomes" id="UP000094378">
    <property type="component" value="Chromosome"/>
</dbReference>
<organism evidence="1 2">
    <name type="scientific">Spiroplasma helicoides</name>
    <dbReference type="NCBI Taxonomy" id="216938"/>
    <lineage>
        <taxon>Bacteria</taxon>
        <taxon>Bacillati</taxon>
        <taxon>Mycoplasmatota</taxon>
        <taxon>Mollicutes</taxon>
        <taxon>Entomoplasmatales</taxon>
        <taxon>Spiroplasmataceae</taxon>
        <taxon>Spiroplasma</taxon>
    </lineage>
</organism>
<dbReference type="KEGG" id="shj:SHELI_v1c04090"/>
<protein>
    <recommendedName>
        <fullName evidence="3">Lipoprotein</fullName>
    </recommendedName>
</protein>
<evidence type="ECO:0008006" key="3">
    <source>
        <dbReference type="Google" id="ProtNLM"/>
    </source>
</evidence>
<proteinExistence type="predicted"/>
<dbReference type="AlphaFoldDB" id="A0A1B3SKA7"/>
<dbReference type="RefSeq" id="WP_069116236.1">
    <property type="nucleotide sequence ID" value="NZ_CP017015.1"/>
</dbReference>
<keyword evidence="2" id="KW-1185">Reference proteome</keyword>
<evidence type="ECO:0000313" key="2">
    <source>
        <dbReference type="Proteomes" id="UP000094378"/>
    </source>
</evidence>
<dbReference type="STRING" id="216938.SHELI_v1c04090"/>
<gene>
    <name evidence="1" type="ORF">SHELI_v1c04090</name>
</gene>
<dbReference type="EMBL" id="CP017015">
    <property type="protein sequence ID" value="AOG60360.1"/>
    <property type="molecule type" value="Genomic_DNA"/>
</dbReference>
<dbReference type="PROSITE" id="PS51257">
    <property type="entry name" value="PROKAR_LIPOPROTEIN"/>
    <property type="match status" value="1"/>
</dbReference>
<name>A0A1B3SKA7_9MOLU</name>
<dbReference type="OrthoDB" id="391332at2"/>
<sequence>MKKLILALSSIVMIQPLTMGVLSCLSASKYGSADDFVQSIDEEFERLDHYILIEIENNKFNDHQEVEKRIIDRYNNRKAFTFNKNALPNQEGYYIKIDFLKDSEKYFNFKVTLSPIVESTNNSYVIDDSASRNKTYQAKNNVEPEILVDKYIYNISNYEISDDGSVNWKIHILNYKSLTNVHVGFYERQEKDSHIESIDFDNTDRSYINVSLKNMNDEESFYWYLINVTISADSAKDATIIIYKR</sequence>
<evidence type="ECO:0000313" key="1">
    <source>
        <dbReference type="EMBL" id="AOG60360.1"/>
    </source>
</evidence>